<dbReference type="SUPFAM" id="SSF81901">
    <property type="entry name" value="HCP-like"/>
    <property type="match status" value="1"/>
</dbReference>
<reference evidence="1 2" key="1">
    <citation type="submission" date="2015-11" db="EMBL/GenBank/DDBJ databases">
        <title>Genomic analysis of 38 Legionella species identifies large and diverse effector repertoires.</title>
        <authorList>
            <person name="Burstein D."/>
            <person name="Amaro F."/>
            <person name="Zusman T."/>
            <person name="Lifshitz Z."/>
            <person name="Cohen O."/>
            <person name="Gilbert J.A."/>
            <person name="Pupko T."/>
            <person name="Shuman H.A."/>
            <person name="Segal G."/>
        </authorList>
    </citation>
    <scope>NUCLEOTIDE SEQUENCE [LARGE SCALE GENOMIC DNA]</scope>
    <source>
        <strain evidence="1 2">ATCC 49504</strain>
    </source>
</reference>
<protein>
    <submittedName>
        <fullName evidence="1">Uncharacterized protein</fullName>
    </submittedName>
</protein>
<dbReference type="AlphaFoldDB" id="A0A0W0TZ70"/>
<proteinExistence type="predicted"/>
<name>A0A0W0TZ70_9GAMM</name>
<dbReference type="Gene3D" id="1.25.40.10">
    <property type="entry name" value="Tetratricopeptide repeat domain"/>
    <property type="match status" value="1"/>
</dbReference>
<dbReference type="OrthoDB" id="5652782at2"/>
<organism evidence="1 2">
    <name type="scientific">Legionella geestiana</name>
    <dbReference type="NCBI Taxonomy" id="45065"/>
    <lineage>
        <taxon>Bacteria</taxon>
        <taxon>Pseudomonadati</taxon>
        <taxon>Pseudomonadota</taxon>
        <taxon>Gammaproteobacteria</taxon>
        <taxon>Legionellales</taxon>
        <taxon>Legionellaceae</taxon>
        <taxon>Legionella</taxon>
    </lineage>
</organism>
<comment type="caution">
    <text evidence="1">The sequence shown here is derived from an EMBL/GenBank/DDBJ whole genome shotgun (WGS) entry which is preliminary data.</text>
</comment>
<dbReference type="PATRIC" id="fig|45065.4.peg.1036"/>
<evidence type="ECO:0000313" key="1">
    <source>
        <dbReference type="EMBL" id="KTD00700.1"/>
    </source>
</evidence>
<sequence>MIFFKQRAIRKLQKKLKAMQHFREHNQPKDDVLKKEMQMYHKLAGIWKSLIGKKKFPFAQDMVAECLRASARLDDTEAQYQLGRMLMDEGRMREALQKEGLFASVGNERKMRECFEEAHALLEKSLDLGHIAAKRLSGLCFINGWGVDMDRERGFERVVESIEQEKAWDKLPQIFASIGLNKPEFFEALTQRRGRNQG</sequence>
<dbReference type="STRING" id="45065.Lgee_0964"/>
<keyword evidence="2" id="KW-1185">Reference proteome</keyword>
<dbReference type="EMBL" id="LNYC01000032">
    <property type="protein sequence ID" value="KTD00700.1"/>
    <property type="molecule type" value="Genomic_DNA"/>
</dbReference>
<accession>A0A0W0TZ70</accession>
<dbReference type="InterPro" id="IPR011990">
    <property type="entry name" value="TPR-like_helical_dom_sf"/>
</dbReference>
<evidence type="ECO:0000313" key="2">
    <source>
        <dbReference type="Proteomes" id="UP000054785"/>
    </source>
</evidence>
<dbReference type="Proteomes" id="UP000054785">
    <property type="component" value="Unassembled WGS sequence"/>
</dbReference>
<dbReference type="RefSeq" id="WP_028386354.1">
    <property type="nucleotide sequence ID" value="NZ_CAAAHN010000014.1"/>
</dbReference>
<gene>
    <name evidence="1" type="ORF">Lgee_0964</name>
</gene>